<feature type="compositionally biased region" description="Basic and acidic residues" evidence="1">
    <location>
        <begin position="78"/>
        <end position="99"/>
    </location>
</feature>
<name>A0A4C2A739_EUMVA</name>
<reference evidence="2 3" key="1">
    <citation type="journal article" date="2019" name="Commun. Biol.">
        <title>The bagworm genome reveals a unique fibroin gene that provides high tensile strength.</title>
        <authorList>
            <person name="Kono N."/>
            <person name="Nakamura H."/>
            <person name="Ohtoshi R."/>
            <person name="Tomita M."/>
            <person name="Numata K."/>
            <person name="Arakawa K."/>
        </authorList>
    </citation>
    <scope>NUCLEOTIDE SEQUENCE [LARGE SCALE GENOMIC DNA]</scope>
</reference>
<proteinExistence type="predicted"/>
<keyword evidence="3" id="KW-1185">Reference proteome</keyword>
<evidence type="ECO:0000313" key="2">
    <source>
        <dbReference type="EMBL" id="GBP94697.1"/>
    </source>
</evidence>
<dbReference type="EMBL" id="BGZK01002536">
    <property type="protein sequence ID" value="GBP94697.1"/>
    <property type="molecule type" value="Genomic_DNA"/>
</dbReference>
<feature type="region of interest" description="Disordered" evidence="1">
    <location>
        <begin position="31"/>
        <end position="120"/>
    </location>
</feature>
<feature type="compositionally biased region" description="Basic and acidic residues" evidence="1">
    <location>
        <begin position="55"/>
        <end position="69"/>
    </location>
</feature>
<gene>
    <name evidence="2" type="ORF">EVAR_66938_1</name>
</gene>
<feature type="compositionally biased region" description="Basic residues" evidence="1">
    <location>
        <begin position="103"/>
        <end position="120"/>
    </location>
</feature>
<dbReference type="Proteomes" id="UP000299102">
    <property type="component" value="Unassembled WGS sequence"/>
</dbReference>
<protein>
    <submittedName>
        <fullName evidence="2">Uncharacterized protein</fullName>
    </submittedName>
</protein>
<sequence length="120" mass="14151">MIHIYHQEEEIINHEVDKIPVVSSLTVSNDTKENFENSGMNKPYEALLAPFNDKPTLERKESEEEKEATKIAIQENSQRIDDEQTNSENKENEISKVVESKQPNRRNKNRHRFSQRILHH</sequence>
<dbReference type="AlphaFoldDB" id="A0A4C2A739"/>
<accession>A0A4C2A739</accession>
<comment type="caution">
    <text evidence="2">The sequence shown here is derived from an EMBL/GenBank/DDBJ whole genome shotgun (WGS) entry which is preliminary data.</text>
</comment>
<evidence type="ECO:0000256" key="1">
    <source>
        <dbReference type="SAM" id="MobiDB-lite"/>
    </source>
</evidence>
<evidence type="ECO:0000313" key="3">
    <source>
        <dbReference type="Proteomes" id="UP000299102"/>
    </source>
</evidence>
<organism evidence="2 3">
    <name type="scientific">Eumeta variegata</name>
    <name type="common">Bagworm moth</name>
    <name type="synonym">Eumeta japonica</name>
    <dbReference type="NCBI Taxonomy" id="151549"/>
    <lineage>
        <taxon>Eukaryota</taxon>
        <taxon>Metazoa</taxon>
        <taxon>Ecdysozoa</taxon>
        <taxon>Arthropoda</taxon>
        <taxon>Hexapoda</taxon>
        <taxon>Insecta</taxon>
        <taxon>Pterygota</taxon>
        <taxon>Neoptera</taxon>
        <taxon>Endopterygota</taxon>
        <taxon>Lepidoptera</taxon>
        <taxon>Glossata</taxon>
        <taxon>Ditrysia</taxon>
        <taxon>Tineoidea</taxon>
        <taxon>Psychidae</taxon>
        <taxon>Oiketicinae</taxon>
        <taxon>Eumeta</taxon>
    </lineage>
</organism>